<dbReference type="InterPro" id="IPR006122">
    <property type="entry name" value="HMA_Cu_ion-bd"/>
</dbReference>
<keyword evidence="5" id="KW-1185">Reference proteome</keyword>
<dbReference type="Proteomes" id="UP001596549">
    <property type="component" value="Unassembled WGS sequence"/>
</dbReference>
<evidence type="ECO:0000256" key="1">
    <source>
        <dbReference type="ARBA" id="ARBA00022723"/>
    </source>
</evidence>
<dbReference type="Pfam" id="PF00403">
    <property type="entry name" value="HMA"/>
    <property type="match status" value="1"/>
</dbReference>
<evidence type="ECO:0000313" key="5">
    <source>
        <dbReference type="Proteomes" id="UP001596549"/>
    </source>
</evidence>
<dbReference type="RefSeq" id="WP_379744852.1">
    <property type="nucleotide sequence ID" value="NZ_JBHTCP010000002.1"/>
</dbReference>
<evidence type="ECO:0000259" key="3">
    <source>
        <dbReference type="PROSITE" id="PS50846"/>
    </source>
</evidence>
<evidence type="ECO:0000313" key="4">
    <source>
        <dbReference type="EMBL" id="MFC7370143.1"/>
    </source>
</evidence>
<dbReference type="PROSITE" id="PS01047">
    <property type="entry name" value="HMA_1"/>
    <property type="match status" value="1"/>
</dbReference>
<proteinExistence type="predicted"/>
<reference evidence="5" key="1">
    <citation type="journal article" date="2019" name="Int. J. Syst. Evol. Microbiol.">
        <title>The Global Catalogue of Microorganisms (GCM) 10K type strain sequencing project: providing services to taxonomists for standard genome sequencing and annotation.</title>
        <authorList>
            <consortium name="The Broad Institute Genomics Platform"/>
            <consortium name="The Broad Institute Genome Sequencing Center for Infectious Disease"/>
            <person name="Wu L."/>
            <person name="Ma J."/>
        </authorList>
    </citation>
    <scope>NUCLEOTIDE SEQUENCE [LARGE SCALE GENOMIC DNA]</scope>
    <source>
        <strain evidence="5">NBRC 106396</strain>
    </source>
</reference>
<name>A0ABW2NLZ4_9BACL</name>
<feature type="domain" description="HMA" evidence="3">
    <location>
        <begin position="2"/>
        <end position="67"/>
    </location>
</feature>
<dbReference type="PROSITE" id="PS50846">
    <property type="entry name" value="HMA_2"/>
    <property type="match status" value="1"/>
</dbReference>
<dbReference type="InterPro" id="IPR006121">
    <property type="entry name" value="HMA_dom"/>
</dbReference>
<sequence length="70" mass="7751">MEKKTLIVEGMTCNHCKMAVTKALEEIGVEKVNVSLEEKTVMAEYSNSAITADTLKEAIEDQGYDVKNVQ</sequence>
<dbReference type="InterPro" id="IPR036163">
    <property type="entry name" value="HMA_dom_sf"/>
</dbReference>
<dbReference type="SUPFAM" id="SSF55008">
    <property type="entry name" value="HMA, heavy metal-associated domain"/>
    <property type="match status" value="1"/>
</dbReference>
<organism evidence="4 5">
    <name type="scientific">Fictibacillus iocasae</name>
    <dbReference type="NCBI Taxonomy" id="2715437"/>
    <lineage>
        <taxon>Bacteria</taxon>
        <taxon>Bacillati</taxon>
        <taxon>Bacillota</taxon>
        <taxon>Bacilli</taxon>
        <taxon>Bacillales</taxon>
        <taxon>Fictibacillaceae</taxon>
        <taxon>Fictibacillus</taxon>
    </lineage>
</organism>
<accession>A0ABW2NLZ4</accession>
<dbReference type="CDD" id="cd00371">
    <property type="entry name" value="HMA"/>
    <property type="match status" value="1"/>
</dbReference>
<dbReference type="Gene3D" id="3.30.70.100">
    <property type="match status" value="1"/>
</dbReference>
<dbReference type="EMBL" id="JBHTCP010000002">
    <property type="protein sequence ID" value="MFC7370143.1"/>
    <property type="molecule type" value="Genomic_DNA"/>
</dbReference>
<comment type="caution">
    <text evidence="4">The sequence shown here is derived from an EMBL/GenBank/DDBJ whole genome shotgun (WGS) entry which is preliminary data.</text>
</comment>
<dbReference type="NCBIfam" id="TIGR00003">
    <property type="entry name" value="copper ion binding protein"/>
    <property type="match status" value="1"/>
</dbReference>
<dbReference type="InterPro" id="IPR000428">
    <property type="entry name" value="Cu-bd"/>
</dbReference>
<dbReference type="InterPro" id="IPR017969">
    <property type="entry name" value="Heavy-metal-associated_CS"/>
</dbReference>
<evidence type="ECO:0000256" key="2">
    <source>
        <dbReference type="ARBA" id="ARBA00023008"/>
    </source>
</evidence>
<dbReference type="PRINTS" id="PR00944">
    <property type="entry name" value="CUEXPORT"/>
</dbReference>
<keyword evidence="1" id="KW-0479">Metal-binding</keyword>
<keyword evidence="2" id="KW-0186">Copper</keyword>
<gene>
    <name evidence="4" type="ORF">ACFQPF_00440</name>
</gene>
<protein>
    <submittedName>
        <fullName evidence="4">Copper ion binding protein</fullName>
    </submittedName>
</protein>